<dbReference type="Pfam" id="PF04055">
    <property type="entry name" value="Radical_SAM"/>
    <property type="match status" value="1"/>
</dbReference>
<organism evidence="7 8">
    <name type="scientific">Bacteriovorax antarcticus</name>
    <dbReference type="NCBI Taxonomy" id="3088717"/>
    <lineage>
        <taxon>Bacteria</taxon>
        <taxon>Pseudomonadati</taxon>
        <taxon>Bdellovibrionota</taxon>
        <taxon>Bacteriovoracia</taxon>
        <taxon>Bacteriovoracales</taxon>
        <taxon>Bacteriovoracaceae</taxon>
        <taxon>Bacteriovorax</taxon>
    </lineage>
</organism>
<keyword evidence="8" id="KW-1185">Reference proteome</keyword>
<dbReference type="InterPro" id="IPR050377">
    <property type="entry name" value="Radical_SAM_PqqE_MftC-like"/>
</dbReference>
<dbReference type="PANTHER" id="PTHR11228">
    <property type="entry name" value="RADICAL SAM DOMAIN PROTEIN"/>
    <property type="match status" value="1"/>
</dbReference>
<dbReference type="InterPro" id="IPR013785">
    <property type="entry name" value="Aldolase_TIM"/>
</dbReference>
<accession>A0ABU5VWI2</accession>
<keyword evidence="5" id="KW-0411">Iron-sulfur</keyword>
<dbReference type="Gene3D" id="3.20.20.70">
    <property type="entry name" value="Aldolase class I"/>
    <property type="match status" value="1"/>
</dbReference>
<dbReference type="InterPro" id="IPR007197">
    <property type="entry name" value="rSAM"/>
</dbReference>
<evidence type="ECO:0000256" key="5">
    <source>
        <dbReference type="ARBA" id="ARBA00023014"/>
    </source>
</evidence>
<feature type="domain" description="Radical SAM core" evidence="6">
    <location>
        <begin position="15"/>
        <end position="174"/>
    </location>
</feature>
<evidence type="ECO:0000256" key="3">
    <source>
        <dbReference type="ARBA" id="ARBA00022723"/>
    </source>
</evidence>
<gene>
    <name evidence="7" type="ORF">SHI21_13985</name>
</gene>
<comment type="caution">
    <text evidence="7">The sequence shown here is derived from an EMBL/GenBank/DDBJ whole genome shotgun (WGS) entry which is preliminary data.</text>
</comment>
<protein>
    <submittedName>
        <fullName evidence="7">Radical SAM protein</fullName>
    </submittedName>
</protein>
<evidence type="ECO:0000256" key="4">
    <source>
        <dbReference type="ARBA" id="ARBA00023004"/>
    </source>
</evidence>
<evidence type="ECO:0000256" key="1">
    <source>
        <dbReference type="ARBA" id="ARBA00001966"/>
    </source>
</evidence>
<dbReference type="Proteomes" id="UP001302274">
    <property type="component" value="Unassembled WGS sequence"/>
</dbReference>
<name>A0ABU5VWI2_9BACT</name>
<keyword evidence="3" id="KW-0479">Metal-binding</keyword>
<dbReference type="InterPro" id="IPR058240">
    <property type="entry name" value="rSAM_sf"/>
</dbReference>
<comment type="cofactor">
    <cofactor evidence="1">
        <name>[4Fe-4S] cluster</name>
        <dbReference type="ChEBI" id="CHEBI:49883"/>
    </cofactor>
</comment>
<evidence type="ECO:0000313" key="7">
    <source>
        <dbReference type="EMBL" id="MEA9357331.1"/>
    </source>
</evidence>
<dbReference type="SFLD" id="SFLDS00029">
    <property type="entry name" value="Radical_SAM"/>
    <property type="match status" value="1"/>
</dbReference>
<evidence type="ECO:0000256" key="2">
    <source>
        <dbReference type="ARBA" id="ARBA00022691"/>
    </source>
</evidence>
<keyword evidence="4" id="KW-0408">Iron</keyword>
<dbReference type="PANTHER" id="PTHR11228:SF7">
    <property type="entry name" value="PQQA PEPTIDE CYCLASE"/>
    <property type="match status" value="1"/>
</dbReference>
<keyword evidence="2" id="KW-0949">S-adenosyl-L-methionine</keyword>
<reference evidence="7 8" key="1">
    <citation type="submission" date="2023-11" db="EMBL/GenBank/DDBJ databases">
        <title>A Novel Polar Bacteriovorax (B. antarcticus) Isolated from the Biocrust in Antarctica.</title>
        <authorList>
            <person name="Mun W."/>
            <person name="Choi S.Y."/>
            <person name="Mitchell R.J."/>
        </authorList>
    </citation>
    <scope>NUCLEOTIDE SEQUENCE [LARGE SCALE GENOMIC DNA]</scope>
    <source>
        <strain evidence="7 8">PP10</strain>
    </source>
</reference>
<proteinExistence type="predicted"/>
<dbReference type="EMBL" id="JAYGJQ010000002">
    <property type="protein sequence ID" value="MEA9357331.1"/>
    <property type="molecule type" value="Genomic_DNA"/>
</dbReference>
<evidence type="ECO:0000259" key="6">
    <source>
        <dbReference type="Pfam" id="PF04055"/>
    </source>
</evidence>
<dbReference type="CDD" id="cd01335">
    <property type="entry name" value="Radical_SAM"/>
    <property type="match status" value="1"/>
</dbReference>
<dbReference type="RefSeq" id="WP_323577297.1">
    <property type="nucleotide sequence ID" value="NZ_JAYGJQ010000002.1"/>
</dbReference>
<dbReference type="SFLD" id="SFLDG01067">
    <property type="entry name" value="SPASM/twitch_domain_containing"/>
    <property type="match status" value="1"/>
</dbReference>
<evidence type="ECO:0000313" key="8">
    <source>
        <dbReference type="Proteomes" id="UP001302274"/>
    </source>
</evidence>
<dbReference type="SUPFAM" id="SSF102114">
    <property type="entry name" value="Radical SAM enzymes"/>
    <property type="match status" value="1"/>
</dbReference>
<sequence length="336" mass="39128">MYKRPIRFIQIDLVSTCNAKCLHCYRQNIVGAENNHYEKNIHIDPKSFKLALLDPYFNELEEILFCGNYGDPMASTHLLEILDYLDLHRPNLSLIFHTNGSLGSKDLWMGLASRLNGRGRFVKFAIDGLEDTNHIYRRGVSWNSVMENAQTFIKAGGRAMWMFIVFNHNEHQIEAARALSVQLGFAKFEVKKNFAEDYHPDYKILSTNEQAELLSRLPKLTRQDLTITKEKLNSIEIDCESSRDETAYIDHEGRIWPCCHIAGWKHTDDSSKREYHIEKMEKQYAPFFNSIYHHTPTEIMNHAIFKTEIKDSWSDSEKIHYMCSYKCGKASCDKQT</sequence>